<evidence type="ECO:0000256" key="1">
    <source>
        <dbReference type="SAM" id="MobiDB-lite"/>
    </source>
</evidence>
<feature type="compositionally biased region" description="Basic and acidic residues" evidence="1">
    <location>
        <begin position="214"/>
        <end position="223"/>
    </location>
</feature>
<gene>
    <name evidence="2" type="ORF">ES711_10460</name>
</gene>
<evidence type="ECO:0000313" key="2">
    <source>
        <dbReference type="EMBL" id="TXE07845.1"/>
    </source>
</evidence>
<dbReference type="AlphaFoldDB" id="A0A5C7AMQ4"/>
<organism evidence="2 3">
    <name type="scientific">Gelidibacter salicanalis</name>
    <dbReference type="NCBI Taxonomy" id="291193"/>
    <lineage>
        <taxon>Bacteria</taxon>
        <taxon>Pseudomonadati</taxon>
        <taxon>Bacteroidota</taxon>
        <taxon>Flavobacteriia</taxon>
        <taxon>Flavobacteriales</taxon>
        <taxon>Flavobacteriaceae</taxon>
        <taxon>Gelidibacter</taxon>
    </lineage>
</organism>
<comment type="caution">
    <text evidence="2">The sequence shown here is derived from an EMBL/GenBank/DDBJ whole genome shotgun (WGS) entry which is preliminary data.</text>
</comment>
<dbReference type="OrthoDB" id="9863704at2"/>
<evidence type="ECO:0000313" key="3">
    <source>
        <dbReference type="Proteomes" id="UP000321734"/>
    </source>
</evidence>
<proteinExistence type="predicted"/>
<protein>
    <submittedName>
        <fullName evidence="2">Uncharacterized protein</fullName>
    </submittedName>
</protein>
<name>A0A5C7AMQ4_9FLAO</name>
<feature type="region of interest" description="Disordered" evidence="1">
    <location>
        <begin position="101"/>
        <end position="134"/>
    </location>
</feature>
<dbReference type="RefSeq" id="WP_146893242.1">
    <property type="nucleotide sequence ID" value="NZ_VORX01000004.1"/>
</dbReference>
<feature type="region of interest" description="Disordered" evidence="1">
    <location>
        <begin position="198"/>
        <end position="223"/>
    </location>
</feature>
<accession>A0A5C7AMQ4</accession>
<sequence>MNHNYLKNLLDRSSQTQSIVEPRLKSRFEGSGGLSSEAGLINTLGKEDVSIQESSPNVAIPTEAKQIKEKFWTNNSEGKTTNNSQENQTNFLKTTEDHFFSLEPKNEENRKESMESMQSKHQDIRTKSSETPNQNADNILVSKTYGLLNKPKKTTSINENSVNVNHDGITDNKTDATPVQRSIKISIGRIEIKAVNATHKAPTNPKPKPNLKLSLEDYINKRK</sequence>
<keyword evidence="3" id="KW-1185">Reference proteome</keyword>
<dbReference type="Proteomes" id="UP000321734">
    <property type="component" value="Unassembled WGS sequence"/>
</dbReference>
<feature type="compositionally biased region" description="Basic and acidic residues" evidence="1">
    <location>
        <begin position="101"/>
        <end position="128"/>
    </location>
</feature>
<dbReference type="EMBL" id="VORX01000004">
    <property type="protein sequence ID" value="TXE07845.1"/>
    <property type="molecule type" value="Genomic_DNA"/>
</dbReference>
<reference evidence="2 3" key="1">
    <citation type="submission" date="2019-08" db="EMBL/GenBank/DDBJ databases">
        <title>Genome sequence of Gelidibacter salicanalis IC162T.</title>
        <authorList>
            <person name="Bowman J.P."/>
        </authorList>
    </citation>
    <scope>NUCLEOTIDE SEQUENCE [LARGE SCALE GENOMIC DNA]</scope>
    <source>
        <strain evidence="2 3">IC162</strain>
    </source>
</reference>